<dbReference type="EMBL" id="UINC01083260">
    <property type="protein sequence ID" value="SVC28792.1"/>
    <property type="molecule type" value="Genomic_DNA"/>
</dbReference>
<feature type="compositionally biased region" description="Low complexity" evidence="1">
    <location>
        <begin position="10"/>
        <end position="29"/>
    </location>
</feature>
<dbReference type="AlphaFoldDB" id="A0A382L0D3"/>
<name>A0A382L0D3_9ZZZZ</name>
<feature type="compositionally biased region" description="Basic residues" evidence="1">
    <location>
        <begin position="39"/>
        <end position="49"/>
    </location>
</feature>
<feature type="region of interest" description="Disordered" evidence="1">
    <location>
        <begin position="1"/>
        <end position="49"/>
    </location>
</feature>
<accession>A0A382L0D3</accession>
<gene>
    <name evidence="2" type="ORF">METZ01_LOCUS281646</name>
</gene>
<sequence length="49" mass="5026">PASPRSRSACCGRANSRGCSSRSSRASNGTLGISSKCSTTRRSRAAKPP</sequence>
<proteinExistence type="predicted"/>
<reference evidence="2" key="1">
    <citation type="submission" date="2018-05" db="EMBL/GenBank/DDBJ databases">
        <authorList>
            <person name="Lanie J.A."/>
            <person name="Ng W.-L."/>
            <person name="Kazmierczak K.M."/>
            <person name="Andrzejewski T.M."/>
            <person name="Davidsen T.M."/>
            <person name="Wayne K.J."/>
            <person name="Tettelin H."/>
            <person name="Glass J.I."/>
            <person name="Rusch D."/>
            <person name="Podicherti R."/>
            <person name="Tsui H.-C.T."/>
            <person name="Winkler M.E."/>
        </authorList>
    </citation>
    <scope>NUCLEOTIDE SEQUENCE</scope>
</reference>
<evidence type="ECO:0000313" key="2">
    <source>
        <dbReference type="EMBL" id="SVC28792.1"/>
    </source>
</evidence>
<feature type="non-terminal residue" evidence="2">
    <location>
        <position position="1"/>
    </location>
</feature>
<feature type="non-terminal residue" evidence="2">
    <location>
        <position position="49"/>
    </location>
</feature>
<organism evidence="2">
    <name type="scientific">marine metagenome</name>
    <dbReference type="NCBI Taxonomy" id="408172"/>
    <lineage>
        <taxon>unclassified sequences</taxon>
        <taxon>metagenomes</taxon>
        <taxon>ecological metagenomes</taxon>
    </lineage>
</organism>
<evidence type="ECO:0000256" key="1">
    <source>
        <dbReference type="SAM" id="MobiDB-lite"/>
    </source>
</evidence>
<protein>
    <submittedName>
        <fullName evidence="2">Uncharacterized protein</fullName>
    </submittedName>
</protein>